<reference evidence="4" key="1">
    <citation type="submission" date="2021-11" db="EMBL/GenBank/DDBJ databases">
        <authorList>
            <person name="Qingchun L."/>
            <person name="Dong Z."/>
            <person name="Zongwei Q."/>
            <person name="Jia Z."/>
            <person name="Duotao L."/>
        </authorList>
    </citation>
    <scope>NUCLEOTIDE SEQUENCE</scope>
    <source>
        <strain evidence="4">WLY-B-L2</strain>
    </source>
</reference>
<accession>A0ABS8N9Z4</accession>
<evidence type="ECO:0000313" key="5">
    <source>
        <dbReference type="Proteomes" id="UP001165422"/>
    </source>
</evidence>
<dbReference type="Proteomes" id="UP001165422">
    <property type="component" value="Unassembled WGS sequence"/>
</dbReference>
<dbReference type="InterPro" id="IPR050272">
    <property type="entry name" value="Isochorismatase-like_hydrls"/>
</dbReference>
<name>A0ABS8N9Z4_9CLOT</name>
<dbReference type="Gene3D" id="3.40.50.850">
    <property type="entry name" value="Isochorismatase-like"/>
    <property type="match status" value="1"/>
</dbReference>
<evidence type="ECO:0000259" key="3">
    <source>
        <dbReference type="Pfam" id="PF00857"/>
    </source>
</evidence>
<dbReference type="SUPFAM" id="SSF52499">
    <property type="entry name" value="Isochorismatase-like hydrolases"/>
    <property type="match status" value="1"/>
</dbReference>
<dbReference type="Pfam" id="PF00857">
    <property type="entry name" value="Isochorismatase"/>
    <property type="match status" value="1"/>
</dbReference>
<evidence type="ECO:0000256" key="1">
    <source>
        <dbReference type="ARBA" id="ARBA00006336"/>
    </source>
</evidence>
<dbReference type="InterPro" id="IPR036380">
    <property type="entry name" value="Isochorismatase-like_sf"/>
</dbReference>
<gene>
    <name evidence="4" type="ORF">LN736_17430</name>
</gene>
<dbReference type="GO" id="GO:0016787">
    <property type="term" value="F:hydrolase activity"/>
    <property type="evidence" value="ECO:0007669"/>
    <property type="project" value="UniProtKB-KW"/>
</dbReference>
<dbReference type="RefSeq" id="WP_229982086.1">
    <property type="nucleotide sequence ID" value="NZ_JAJJPB010000039.1"/>
</dbReference>
<comment type="similarity">
    <text evidence="1">Belongs to the isochorismatase family.</text>
</comment>
<protein>
    <submittedName>
        <fullName evidence="4">Cysteine hydrolase</fullName>
    </submittedName>
</protein>
<organism evidence="4 5">
    <name type="scientific">Clostridium aromativorans</name>
    <dbReference type="NCBI Taxonomy" id="2836848"/>
    <lineage>
        <taxon>Bacteria</taxon>
        <taxon>Bacillati</taxon>
        <taxon>Bacillota</taxon>
        <taxon>Clostridia</taxon>
        <taxon>Eubacteriales</taxon>
        <taxon>Clostridiaceae</taxon>
        <taxon>Clostridium</taxon>
    </lineage>
</organism>
<dbReference type="EMBL" id="JAJJPB010000039">
    <property type="protein sequence ID" value="MCC9296622.1"/>
    <property type="molecule type" value="Genomic_DNA"/>
</dbReference>
<keyword evidence="2 4" id="KW-0378">Hydrolase</keyword>
<feature type="domain" description="Isochorismatase-like" evidence="3">
    <location>
        <begin position="5"/>
        <end position="175"/>
    </location>
</feature>
<dbReference type="CDD" id="cd01014">
    <property type="entry name" value="nicotinamidase_related"/>
    <property type="match status" value="1"/>
</dbReference>
<sequence>MNLGLVLIDIQNDYFPGGKFELSQAYQAGINASKVLAFFRKNELPVFHVQHISSEKDAAFFLPDTKGMEIHKSVFPSDGELRIMKHTPDSFFQTNLKKELDSQKVDHLVICGMMMHMCVDTTVRSARNFGYSVTLIENACATKDLIWNNTIIPASTVQATFMAALDNSFANIMDADGWIKQAH</sequence>
<keyword evidence="5" id="KW-1185">Reference proteome</keyword>
<dbReference type="InterPro" id="IPR000868">
    <property type="entry name" value="Isochorismatase-like_dom"/>
</dbReference>
<comment type="caution">
    <text evidence="4">The sequence shown here is derived from an EMBL/GenBank/DDBJ whole genome shotgun (WGS) entry which is preliminary data.</text>
</comment>
<dbReference type="PANTHER" id="PTHR43540:SF1">
    <property type="entry name" value="ISOCHORISMATASE HYDROLASE"/>
    <property type="match status" value="1"/>
</dbReference>
<proteinExistence type="inferred from homology"/>
<evidence type="ECO:0000256" key="2">
    <source>
        <dbReference type="ARBA" id="ARBA00022801"/>
    </source>
</evidence>
<dbReference type="PANTHER" id="PTHR43540">
    <property type="entry name" value="PEROXYUREIDOACRYLATE/UREIDOACRYLATE AMIDOHYDROLASE-RELATED"/>
    <property type="match status" value="1"/>
</dbReference>
<evidence type="ECO:0000313" key="4">
    <source>
        <dbReference type="EMBL" id="MCC9296622.1"/>
    </source>
</evidence>